<evidence type="ECO:0000313" key="7">
    <source>
        <dbReference type="Proteomes" id="UP000572635"/>
    </source>
</evidence>
<organism evidence="6 7">
    <name type="scientific">Nocardiopsis composta</name>
    <dbReference type="NCBI Taxonomy" id="157465"/>
    <lineage>
        <taxon>Bacteria</taxon>
        <taxon>Bacillati</taxon>
        <taxon>Actinomycetota</taxon>
        <taxon>Actinomycetes</taxon>
        <taxon>Streptosporangiales</taxon>
        <taxon>Nocardiopsidaceae</taxon>
        <taxon>Nocardiopsis</taxon>
    </lineage>
</organism>
<dbReference type="RefSeq" id="WP_184395358.1">
    <property type="nucleotide sequence ID" value="NZ_BAAAJD010000060.1"/>
</dbReference>
<dbReference type="GO" id="GO:0005524">
    <property type="term" value="F:ATP binding"/>
    <property type="evidence" value="ECO:0007669"/>
    <property type="project" value="UniProtKB-KW"/>
</dbReference>
<name>A0A7W8QRN2_9ACTN</name>
<dbReference type="EMBL" id="JACHDB010000001">
    <property type="protein sequence ID" value="MBB5434613.1"/>
    <property type="molecule type" value="Genomic_DNA"/>
</dbReference>
<keyword evidence="7" id="KW-1185">Reference proteome</keyword>
<dbReference type="InterPro" id="IPR027417">
    <property type="entry name" value="P-loop_NTPase"/>
</dbReference>
<evidence type="ECO:0000256" key="4">
    <source>
        <dbReference type="ARBA" id="ARBA00022840"/>
    </source>
</evidence>
<evidence type="ECO:0000256" key="3">
    <source>
        <dbReference type="ARBA" id="ARBA00022741"/>
    </source>
</evidence>
<comment type="similarity">
    <text evidence="1">Belongs to the ABC transporter superfamily.</text>
</comment>
<dbReference type="Pfam" id="PF00005">
    <property type="entry name" value="ABC_tran"/>
    <property type="match status" value="1"/>
</dbReference>
<dbReference type="Proteomes" id="UP000572635">
    <property type="component" value="Unassembled WGS sequence"/>
</dbReference>
<dbReference type="Gene3D" id="3.40.50.300">
    <property type="entry name" value="P-loop containing nucleotide triphosphate hydrolases"/>
    <property type="match status" value="1"/>
</dbReference>
<dbReference type="InterPro" id="IPR017871">
    <property type="entry name" value="ABC_transporter-like_CS"/>
</dbReference>
<evidence type="ECO:0000259" key="5">
    <source>
        <dbReference type="PROSITE" id="PS50893"/>
    </source>
</evidence>
<dbReference type="SUPFAM" id="SSF52540">
    <property type="entry name" value="P-loop containing nucleoside triphosphate hydrolases"/>
    <property type="match status" value="1"/>
</dbReference>
<keyword evidence="3" id="KW-0547">Nucleotide-binding</keyword>
<dbReference type="InterPro" id="IPR003593">
    <property type="entry name" value="AAA+_ATPase"/>
</dbReference>
<proteinExistence type="inferred from homology"/>
<sequence length="306" mass="33020">MIEVERLSKRYGEFVAVDDLDFTVPDGAITGFLGPNGAGKSTAMRCMLGLDRPTSGAALIDGLPLAGHARPATAAGAVLDTSWFHPGRTGLAHLKIAAASSRLPLRRAEEALEAVGMSSVAHRNIGKYSLGMKQRLGIATAMLGRPRNIILDEPMNGLDPQGMEWMRTYLREAAAEGHAVLVSSHLLTEMETLADRLLVIGRGRLVGDRRTSDFLNARDREAAISTDDDTRLEMRLRCLGASVRRLPDGLGVTFDEAVPDATALSRICMDLGVLITALGNRPARLEEMFLELTAESSEYRTGGNRP</sequence>
<evidence type="ECO:0000313" key="6">
    <source>
        <dbReference type="EMBL" id="MBB5434613.1"/>
    </source>
</evidence>
<accession>A0A7W8QRN2</accession>
<dbReference type="PROSITE" id="PS00211">
    <property type="entry name" value="ABC_TRANSPORTER_1"/>
    <property type="match status" value="1"/>
</dbReference>
<evidence type="ECO:0000256" key="2">
    <source>
        <dbReference type="ARBA" id="ARBA00022448"/>
    </source>
</evidence>
<keyword evidence="2" id="KW-0813">Transport</keyword>
<dbReference type="PANTHER" id="PTHR43335:SF4">
    <property type="entry name" value="ABC TRANSPORTER, ATP-BINDING PROTEIN"/>
    <property type="match status" value="1"/>
</dbReference>
<reference evidence="6 7" key="1">
    <citation type="submission" date="2020-08" db="EMBL/GenBank/DDBJ databases">
        <title>Sequencing the genomes of 1000 actinobacteria strains.</title>
        <authorList>
            <person name="Klenk H.-P."/>
        </authorList>
    </citation>
    <scope>NUCLEOTIDE SEQUENCE [LARGE SCALE GENOMIC DNA]</scope>
    <source>
        <strain evidence="6 7">DSM 44551</strain>
    </source>
</reference>
<dbReference type="PANTHER" id="PTHR43335">
    <property type="entry name" value="ABC TRANSPORTER, ATP-BINDING PROTEIN"/>
    <property type="match status" value="1"/>
</dbReference>
<dbReference type="GO" id="GO:0016887">
    <property type="term" value="F:ATP hydrolysis activity"/>
    <property type="evidence" value="ECO:0007669"/>
    <property type="project" value="InterPro"/>
</dbReference>
<protein>
    <submittedName>
        <fullName evidence="6">ABC-2 type transport system ATP-binding protein</fullName>
    </submittedName>
</protein>
<feature type="domain" description="ABC transporter" evidence="5">
    <location>
        <begin position="2"/>
        <end position="227"/>
    </location>
</feature>
<keyword evidence="4 6" id="KW-0067">ATP-binding</keyword>
<dbReference type="AlphaFoldDB" id="A0A7W8QRN2"/>
<dbReference type="InterPro" id="IPR003439">
    <property type="entry name" value="ABC_transporter-like_ATP-bd"/>
</dbReference>
<evidence type="ECO:0000256" key="1">
    <source>
        <dbReference type="ARBA" id="ARBA00005417"/>
    </source>
</evidence>
<dbReference type="SMART" id="SM00382">
    <property type="entry name" value="AAA"/>
    <property type="match status" value="1"/>
</dbReference>
<gene>
    <name evidence="6" type="ORF">HDA36_004697</name>
</gene>
<comment type="caution">
    <text evidence="6">The sequence shown here is derived from an EMBL/GenBank/DDBJ whole genome shotgun (WGS) entry which is preliminary data.</text>
</comment>
<dbReference type="PROSITE" id="PS50893">
    <property type="entry name" value="ABC_TRANSPORTER_2"/>
    <property type="match status" value="1"/>
</dbReference>